<evidence type="ECO:0000313" key="3">
    <source>
        <dbReference type="EMBL" id="XBL99996.1"/>
    </source>
</evidence>
<dbReference type="AlphaFoldDB" id="A0AAU7F7C9"/>
<dbReference type="InterPro" id="IPR045584">
    <property type="entry name" value="Pilin-like"/>
</dbReference>
<organism evidence="3">
    <name type="scientific">Chitinibacter mangrovi</name>
    <dbReference type="NCBI Taxonomy" id="3153927"/>
    <lineage>
        <taxon>Bacteria</taxon>
        <taxon>Pseudomonadati</taxon>
        <taxon>Pseudomonadota</taxon>
        <taxon>Betaproteobacteria</taxon>
        <taxon>Neisseriales</taxon>
        <taxon>Chitinibacteraceae</taxon>
        <taxon>Chitinibacter</taxon>
    </lineage>
</organism>
<gene>
    <name evidence="3" type="ORF">ABHF33_13100</name>
</gene>
<protein>
    <submittedName>
        <fullName evidence="3">Type II secretion system protein</fullName>
    </submittedName>
</protein>
<keyword evidence="2" id="KW-0472">Membrane</keyword>
<dbReference type="EMBL" id="CP157355">
    <property type="protein sequence ID" value="XBL99996.1"/>
    <property type="molecule type" value="Genomic_DNA"/>
</dbReference>
<dbReference type="SUPFAM" id="SSF54523">
    <property type="entry name" value="Pili subunits"/>
    <property type="match status" value="1"/>
</dbReference>
<evidence type="ECO:0000256" key="1">
    <source>
        <dbReference type="SAM" id="MobiDB-lite"/>
    </source>
</evidence>
<dbReference type="RefSeq" id="WP_348944367.1">
    <property type="nucleotide sequence ID" value="NZ_CP157355.1"/>
</dbReference>
<keyword evidence="2" id="KW-1133">Transmembrane helix</keyword>
<proteinExistence type="predicted"/>
<dbReference type="KEGG" id="cmav:ABHF33_13100"/>
<evidence type="ECO:0000256" key="2">
    <source>
        <dbReference type="SAM" id="Phobius"/>
    </source>
</evidence>
<accession>A0AAU7F7C9</accession>
<feature type="region of interest" description="Disordered" evidence="1">
    <location>
        <begin position="1"/>
        <end position="22"/>
    </location>
</feature>
<feature type="transmembrane region" description="Helical" evidence="2">
    <location>
        <begin position="28"/>
        <end position="46"/>
    </location>
</feature>
<name>A0AAU7F7C9_9NEIS</name>
<reference evidence="3" key="1">
    <citation type="submission" date="2024-05" db="EMBL/GenBank/DDBJ databases">
        <authorList>
            <person name="Yang L."/>
            <person name="Pan L."/>
        </authorList>
    </citation>
    <scope>NUCLEOTIDE SEQUENCE</scope>
    <source>
        <strain evidence="3">FCG-7</strain>
    </source>
</reference>
<sequence length="180" mass="20557">MQRPKMARFTTPGNQPASRSRLKRTQQGFAYMWALMMVLVMSIYLGQVGEAWQNRIQRAKEEELLRMGAEIKMAVKRYNENNIGDNPQTAYPKTLQDLVQDPRVAFPKRYLRKAYKDPITGDDWQYIGAPGGGFVGVASKSGLKPLKNANFPEDTPGFVDAKSYQDWRFAHWPNRGGGRR</sequence>
<keyword evidence="2" id="KW-0812">Transmembrane</keyword>